<organism evidence="2 3">
    <name type="scientific">Acidocella aquatica</name>
    <dbReference type="NCBI Taxonomy" id="1922313"/>
    <lineage>
        <taxon>Bacteria</taxon>
        <taxon>Pseudomonadati</taxon>
        <taxon>Pseudomonadota</taxon>
        <taxon>Alphaproteobacteria</taxon>
        <taxon>Acetobacterales</taxon>
        <taxon>Acidocellaceae</taxon>
        <taxon>Acidocella</taxon>
    </lineage>
</organism>
<protein>
    <submittedName>
        <fullName evidence="2">Uncharacterized protein</fullName>
    </submittedName>
</protein>
<keyword evidence="1" id="KW-0812">Transmembrane</keyword>
<keyword evidence="3" id="KW-1185">Reference proteome</keyword>
<proteinExistence type="predicted"/>
<accession>A0ABQ6A5M0</accession>
<name>A0ABQ6A5M0_9PROT</name>
<keyword evidence="1" id="KW-1133">Transmembrane helix</keyword>
<reference evidence="3" key="1">
    <citation type="journal article" date="2019" name="Int. J. Syst. Evol. Microbiol.">
        <title>The Global Catalogue of Microorganisms (GCM) 10K type strain sequencing project: providing services to taxonomists for standard genome sequencing and annotation.</title>
        <authorList>
            <consortium name="The Broad Institute Genomics Platform"/>
            <consortium name="The Broad Institute Genome Sequencing Center for Infectious Disease"/>
            <person name="Wu L."/>
            <person name="Ma J."/>
        </authorList>
    </citation>
    <scope>NUCLEOTIDE SEQUENCE [LARGE SCALE GENOMIC DNA]</scope>
    <source>
        <strain evidence="3">NBRC 112502</strain>
    </source>
</reference>
<feature type="transmembrane region" description="Helical" evidence="1">
    <location>
        <begin position="20"/>
        <end position="38"/>
    </location>
</feature>
<dbReference type="Proteomes" id="UP001156641">
    <property type="component" value="Unassembled WGS sequence"/>
</dbReference>
<comment type="caution">
    <text evidence="2">The sequence shown here is derived from an EMBL/GenBank/DDBJ whole genome shotgun (WGS) entry which is preliminary data.</text>
</comment>
<evidence type="ECO:0000313" key="2">
    <source>
        <dbReference type="EMBL" id="GLR65390.1"/>
    </source>
</evidence>
<evidence type="ECO:0000313" key="3">
    <source>
        <dbReference type="Proteomes" id="UP001156641"/>
    </source>
</evidence>
<sequence>MHRAEIVGGSVIVEMPAVPVAAVIAFIAVTVSVINPAIKADMLAPIAVVENIAVVPAPIRRSSQQASVRRLNPGTGHPIIAH</sequence>
<evidence type="ECO:0000256" key="1">
    <source>
        <dbReference type="SAM" id="Phobius"/>
    </source>
</evidence>
<gene>
    <name evidence="2" type="ORF">GCM10010909_00680</name>
</gene>
<dbReference type="EMBL" id="BSOS01000003">
    <property type="protein sequence ID" value="GLR65390.1"/>
    <property type="molecule type" value="Genomic_DNA"/>
</dbReference>
<keyword evidence="1" id="KW-0472">Membrane</keyword>